<reference evidence="2" key="1">
    <citation type="submission" date="2018-06" db="EMBL/GenBank/DDBJ databases">
        <title>Aestuariibacter litoralis strain KCTC 52945T.</title>
        <authorList>
            <person name="Li X."/>
            <person name="Salam N."/>
            <person name="Li J.-L."/>
            <person name="Chen Y.-M."/>
            <person name="Yang Z.-W."/>
            <person name="Zhang L.-Y."/>
            <person name="Han M.-X."/>
            <person name="Xiao M."/>
            <person name="Li W.-J."/>
        </authorList>
    </citation>
    <scope>NUCLEOTIDE SEQUENCE [LARGE SCALE GENOMIC DNA]</scope>
    <source>
        <strain evidence="2">KCTC 52945</strain>
    </source>
</reference>
<dbReference type="AlphaFoldDB" id="A0A2W2AKG3"/>
<gene>
    <name evidence="1" type="ORF">DK847_15275</name>
</gene>
<proteinExistence type="predicted"/>
<protein>
    <submittedName>
        <fullName evidence="1">Uncharacterized protein</fullName>
    </submittedName>
</protein>
<comment type="caution">
    <text evidence="1">The sequence shown here is derived from an EMBL/GenBank/DDBJ whole genome shotgun (WGS) entry which is preliminary data.</text>
</comment>
<keyword evidence="2" id="KW-1185">Reference proteome</keyword>
<sequence length="107" mass="11556">MSLWCPAKKGIVNLYVPRPTPELQRPGRRKLPMTVSAGGETATFAGKVDIIASSPTSSIEVEIPVDSPLLKALEKADRFTVTVNSEQVVFPLYDADVTALLGLCRKS</sequence>
<organism evidence="1 2">
    <name type="scientific">Aestuariivirga litoralis</name>
    <dbReference type="NCBI Taxonomy" id="2650924"/>
    <lineage>
        <taxon>Bacteria</taxon>
        <taxon>Pseudomonadati</taxon>
        <taxon>Pseudomonadota</taxon>
        <taxon>Alphaproteobacteria</taxon>
        <taxon>Hyphomicrobiales</taxon>
        <taxon>Aestuariivirgaceae</taxon>
        <taxon>Aestuariivirga</taxon>
    </lineage>
</organism>
<name>A0A2W2AKG3_9HYPH</name>
<evidence type="ECO:0000313" key="1">
    <source>
        <dbReference type="EMBL" id="PZF76005.1"/>
    </source>
</evidence>
<dbReference type="EMBL" id="QKVK01000007">
    <property type="protein sequence ID" value="PZF76005.1"/>
    <property type="molecule type" value="Genomic_DNA"/>
</dbReference>
<accession>A0A2W2AKG3</accession>
<evidence type="ECO:0000313" key="2">
    <source>
        <dbReference type="Proteomes" id="UP000248795"/>
    </source>
</evidence>
<dbReference type="Proteomes" id="UP000248795">
    <property type="component" value="Unassembled WGS sequence"/>
</dbReference>